<accession>A0ABN7UZN0</accession>
<sequence length="94" mass="11393">MLKLLELVDTVRALHYAKHVAESDFRKYADAFNNYKISLENIKEFAKERVNLERKIIFPYSYVKERYEKLLKEHEDCEKQLHPILIHVVMNKQE</sequence>
<comment type="caution">
    <text evidence="1">The sequence shown here is derived from an EMBL/GenBank/DDBJ whole genome shotgun (WGS) entry which is preliminary data.</text>
</comment>
<evidence type="ECO:0000313" key="2">
    <source>
        <dbReference type="Proteomes" id="UP000789901"/>
    </source>
</evidence>
<feature type="non-terminal residue" evidence="1">
    <location>
        <position position="94"/>
    </location>
</feature>
<organism evidence="1 2">
    <name type="scientific">Gigaspora margarita</name>
    <dbReference type="NCBI Taxonomy" id="4874"/>
    <lineage>
        <taxon>Eukaryota</taxon>
        <taxon>Fungi</taxon>
        <taxon>Fungi incertae sedis</taxon>
        <taxon>Mucoromycota</taxon>
        <taxon>Glomeromycotina</taxon>
        <taxon>Glomeromycetes</taxon>
        <taxon>Diversisporales</taxon>
        <taxon>Gigasporaceae</taxon>
        <taxon>Gigaspora</taxon>
    </lineage>
</organism>
<reference evidence="1 2" key="1">
    <citation type="submission" date="2021-06" db="EMBL/GenBank/DDBJ databases">
        <authorList>
            <person name="Kallberg Y."/>
            <person name="Tangrot J."/>
            <person name="Rosling A."/>
        </authorList>
    </citation>
    <scope>NUCLEOTIDE SEQUENCE [LARGE SCALE GENOMIC DNA]</scope>
    <source>
        <strain evidence="1 2">120-4 pot B 10/14</strain>
    </source>
</reference>
<dbReference type="Proteomes" id="UP000789901">
    <property type="component" value="Unassembled WGS sequence"/>
</dbReference>
<name>A0ABN7UZN0_GIGMA</name>
<dbReference type="EMBL" id="CAJVQB010007390">
    <property type="protein sequence ID" value="CAG8702417.1"/>
    <property type="molecule type" value="Genomic_DNA"/>
</dbReference>
<keyword evidence="2" id="KW-1185">Reference proteome</keyword>
<protein>
    <submittedName>
        <fullName evidence="1">21401_t:CDS:1</fullName>
    </submittedName>
</protein>
<evidence type="ECO:0000313" key="1">
    <source>
        <dbReference type="EMBL" id="CAG8702417.1"/>
    </source>
</evidence>
<proteinExistence type="predicted"/>
<gene>
    <name evidence="1" type="ORF">GMARGA_LOCUS12207</name>
</gene>